<organism evidence="1 2">
    <name type="scientific">Renibacterium salmoninarum (strain ATCC 33209 / DSM 20767 / JCM 11484 / NBRC 15589 / NCIMB 2235)</name>
    <dbReference type="NCBI Taxonomy" id="288705"/>
    <lineage>
        <taxon>Bacteria</taxon>
        <taxon>Bacillati</taxon>
        <taxon>Actinomycetota</taxon>
        <taxon>Actinomycetes</taxon>
        <taxon>Micrococcales</taxon>
        <taxon>Micrococcaceae</taxon>
        <taxon>Renibacterium</taxon>
    </lineage>
</organism>
<proteinExistence type="predicted"/>
<accession>A9WPE3</accession>
<evidence type="ECO:0000313" key="2">
    <source>
        <dbReference type="Proteomes" id="UP000002007"/>
    </source>
</evidence>
<reference evidence="2" key="1">
    <citation type="journal article" date="2008" name="J. Bacteriol.">
        <title>Genome sequence of the fish pathogen Renibacterium salmoninarum suggests reductive evolution away from an environmental Arthrobacter ancestor.</title>
        <authorList>
            <person name="Wiens G.D."/>
            <person name="Rockey D.D."/>
            <person name="Wu Z."/>
            <person name="Chang J."/>
            <person name="Levy R."/>
            <person name="Crane S."/>
            <person name="Chen D.S."/>
            <person name="Capri G.R."/>
            <person name="Burnett J.R."/>
            <person name="Sudheesh P.S."/>
            <person name="Schipma M.J."/>
            <person name="Burd H."/>
            <person name="Bhattacharyya A."/>
            <person name="Rhodes L.D."/>
            <person name="Kaul R."/>
            <person name="Strom M.S."/>
        </authorList>
    </citation>
    <scope>NUCLEOTIDE SEQUENCE [LARGE SCALE GENOMIC DNA]</scope>
    <source>
        <strain evidence="2">ATCC 33209 / DSM 20767 / JCM 11484 / NBRC 15589 / NCIMB 2235</strain>
    </source>
</reference>
<evidence type="ECO:0000313" key="1">
    <source>
        <dbReference type="EMBL" id="ABY22900.1"/>
    </source>
</evidence>
<dbReference type="HOGENOM" id="CLU_2194801_0_0_11"/>
<dbReference type="AlphaFoldDB" id="A9WPE3"/>
<sequence>MAYAIFELISTFPAGVVELNDVKPFTSTTVAEPPVLPLVEALELVFPELPAQALKASAATAAMPAALEIRPKRIPPPISEECVNQDAVILTRQPLPIRQVSCLTLSRA</sequence>
<name>A9WPE3_RENSM</name>
<dbReference type="KEGG" id="rsa:RSal33209_1162"/>
<keyword evidence="2" id="KW-1185">Reference proteome</keyword>
<gene>
    <name evidence="1" type="ordered locus">RSal33209_1162</name>
</gene>
<dbReference type="Proteomes" id="UP000002007">
    <property type="component" value="Chromosome"/>
</dbReference>
<protein>
    <submittedName>
        <fullName evidence="1">Uncharacterized protein</fullName>
    </submittedName>
</protein>
<dbReference type="EMBL" id="CP000910">
    <property type="protein sequence ID" value="ABY22900.1"/>
    <property type="molecule type" value="Genomic_DNA"/>
</dbReference>